<dbReference type="Gene3D" id="3.90.1150.10">
    <property type="entry name" value="Aspartate Aminotransferase, domain 1"/>
    <property type="match status" value="1"/>
</dbReference>
<dbReference type="SUPFAM" id="SSF53383">
    <property type="entry name" value="PLP-dependent transferases"/>
    <property type="match status" value="1"/>
</dbReference>
<gene>
    <name evidence="6" type="ORF">SAMN04487894_12225</name>
</gene>
<dbReference type="GO" id="GO:0019343">
    <property type="term" value="P:cysteine biosynthetic process via cystathionine"/>
    <property type="evidence" value="ECO:0007669"/>
    <property type="project" value="TreeGrafter"/>
</dbReference>
<evidence type="ECO:0000313" key="6">
    <source>
        <dbReference type="EMBL" id="SDE11906.1"/>
    </source>
</evidence>
<dbReference type="GO" id="GO:0005737">
    <property type="term" value="C:cytoplasm"/>
    <property type="evidence" value="ECO:0007669"/>
    <property type="project" value="TreeGrafter"/>
</dbReference>
<accession>A0A1G7ADG0</accession>
<comment type="cofactor">
    <cofactor evidence="1 5">
        <name>pyridoxal 5'-phosphate</name>
        <dbReference type="ChEBI" id="CHEBI:597326"/>
    </cofactor>
</comment>
<keyword evidence="7" id="KW-1185">Reference proteome</keyword>
<dbReference type="AlphaFoldDB" id="A0A1G7ADG0"/>
<organism evidence="6 7">
    <name type="scientific">Niabella drilacis (strain DSM 25811 / CCM 8410 / CCUG 62505 / LMG 26954 / E90)</name>
    <dbReference type="NCBI Taxonomy" id="1285928"/>
    <lineage>
        <taxon>Bacteria</taxon>
        <taxon>Pseudomonadati</taxon>
        <taxon>Bacteroidota</taxon>
        <taxon>Chitinophagia</taxon>
        <taxon>Chitinophagales</taxon>
        <taxon>Chitinophagaceae</taxon>
        <taxon>Niabella</taxon>
    </lineage>
</organism>
<evidence type="ECO:0000256" key="2">
    <source>
        <dbReference type="ARBA" id="ARBA00009077"/>
    </source>
</evidence>
<feature type="modified residue" description="N6-(pyridoxal phosphate)lysine" evidence="4">
    <location>
        <position position="212"/>
    </location>
</feature>
<keyword evidence="3 4" id="KW-0663">Pyridoxal phosphate</keyword>
<reference evidence="7" key="1">
    <citation type="submission" date="2016-10" db="EMBL/GenBank/DDBJ databases">
        <authorList>
            <person name="Varghese N."/>
            <person name="Submissions S."/>
        </authorList>
    </citation>
    <scope>NUCLEOTIDE SEQUENCE [LARGE SCALE GENOMIC DNA]</scope>
    <source>
        <strain evidence="7">DSM 25811 / CCM 8410 / LMG 26954 / E90</strain>
    </source>
</reference>
<dbReference type="PIRSF" id="PIRSF001434">
    <property type="entry name" value="CGS"/>
    <property type="match status" value="1"/>
</dbReference>
<evidence type="ECO:0000313" key="7">
    <source>
        <dbReference type="Proteomes" id="UP000198757"/>
    </source>
</evidence>
<evidence type="ECO:0000256" key="3">
    <source>
        <dbReference type="ARBA" id="ARBA00022898"/>
    </source>
</evidence>
<dbReference type="GO" id="GO:0030170">
    <property type="term" value="F:pyridoxal phosphate binding"/>
    <property type="evidence" value="ECO:0007669"/>
    <property type="project" value="InterPro"/>
</dbReference>
<dbReference type="InterPro" id="IPR015422">
    <property type="entry name" value="PyrdxlP-dep_Trfase_small"/>
</dbReference>
<keyword evidence="6" id="KW-0456">Lyase</keyword>
<name>A0A1G7ADG0_NIADE</name>
<dbReference type="InterPro" id="IPR054542">
    <property type="entry name" value="Cys_met_metab_PP"/>
</dbReference>
<dbReference type="GO" id="GO:0003962">
    <property type="term" value="F:cystathionine gamma-synthase activity"/>
    <property type="evidence" value="ECO:0007669"/>
    <property type="project" value="TreeGrafter"/>
</dbReference>
<comment type="similarity">
    <text evidence="2 5">Belongs to the trans-sulfuration enzymes family.</text>
</comment>
<dbReference type="PROSITE" id="PS00868">
    <property type="entry name" value="CYS_MET_METAB_PP"/>
    <property type="match status" value="1"/>
</dbReference>
<protein>
    <submittedName>
        <fullName evidence="6">Cystathionine beta-lyase</fullName>
    </submittedName>
</protein>
<evidence type="ECO:0000256" key="4">
    <source>
        <dbReference type="PIRSR" id="PIRSR001434-2"/>
    </source>
</evidence>
<evidence type="ECO:0000256" key="5">
    <source>
        <dbReference type="RuleBase" id="RU362118"/>
    </source>
</evidence>
<dbReference type="InterPro" id="IPR015424">
    <property type="entry name" value="PyrdxlP-dep_Trfase"/>
</dbReference>
<dbReference type="EMBL" id="FMZO01000022">
    <property type="protein sequence ID" value="SDE11906.1"/>
    <property type="molecule type" value="Genomic_DNA"/>
</dbReference>
<dbReference type="InterPro" id="IPR000277">
    <property type="entry name" value="Cys/Met-Metab_PyrdxlP-dep_enz"/>
</dbReference>
<dbReference type="STRING" id="1285928.SAMN04487894_12225"/>
<dbReference type="InterPro" id="IPR015421">
    <property type="entry name" value="PyrdxlP-dep_Trfase_major"/>
</dbReference>
<dbReference type="CDD" id="cd00614">
    <property type="entry name" value="CGS_like"/>
    <property type="match status" value="1"/>
</dbReference>
<sequence>MVSVPAMPTFVPQNRWNMKLNTKIIHAGVAPDPSTGAIMTPIYQTSTFVQSGPNQHQGYDYSRAGNPTRTALEQSLAALENARHGLAFSSGVAATETVIKLLKPGDEVIAANDMYGGTYRLFSKIWEDYGIRFIYTDTTHTENIAGAITDQTKLIWIETPTNPLMNITDIAAVATIAKEAGALLCVDNTFASPYLQNPIDLGADIVMHSATKYLGGHSDVVMGALMFNGDELRERLFFIQKSSGAVPGPMDCFLVLRGIKTLHVRLQRHCENGRKVAEFLAANEKVKKVYWCGFEDQPGYAVAKKQMRDFGGMMSFELKDDSVEAATKVLTATKIFALAESLGGVESLINHPASMTHASIPREERIKNGLSDSLIRLSVGIEDADDLVEDLKQAIG</sequence>
<dbReference type="PANTHER" id="PTHR11808:SF15">
    <property type="entry name" value="CYSTATHIONINE GAMMA-LYASE"/>
    <property type="match status" value="1"/>
</dbReference>
<dbReference type="FunFam" id="3.40.640.10:FF:000009">
    <property type="entry name" value="Cystathionine gamma-synthase homolog"/>
    <property type="match status" value="1"/>
</dbReference>
<dbReference type="GO" id="GO:0019346">
    <property type="term" value="P:transsulfuration"/>
    <property type="evidence" value="ECO:0007669"/>
    <property type="project" value="InterPro"/>
</dbReference>
<dbReference type="NCBIfam" id="NF005871">
    <property type="entry name" value="PRK07811.1"/>
    <property type="match status" value="1"/>
</dbReference>
<evidence type="ECO:0000256" key="1">
    <source>
        <dbReference type="ARBA" id="ARBA00001933"/>
    </source>
</evidence>
<dbReference type="GO" id="GO:0004123">
    <property type="term" value="F:cystathionine gamma-lyase activity"/>
    <property type="evidence" value="ECO:0007669"/>
    <property type="project" value="TreeGrafter"/>
</dbReference>
<dbReference type="Proteomes" id="UP000198757">
    <property type="component" value="Unassembled WGS sequence"/>
</dbReference>
<dbReference type="Pfam" id="PF01053">
    <property type="entry name" value="Cys_Met_Meta_PP"/>
    <property type="match status" value="1"/>
</dbReference>
<dbReference type="Gene3D" id="3.40.640.10">
    <property type="entry name" value="Type I PLP-dependent aspartate aminotransferase-like (Major domain)"/>
    <property type="match status" value="1"/>
</dbReference>
<proteinExistence type="inferred from homology"/>
<dbReference type="PANTHER" id="PTHR11808">
    <property type="entry name" value="TRANS-SULFURATION ENZYME FAMILY MEMBER"/>
    <property type="match status" value="1"/>
</dbReference>
<dbReference type="FunFam" id="3.90.1150.10:FF:000008">
    <property type="entry name" value="Cystathionine gamma-synthase"/>
    <property type="match status" value="1"/>
</dbReference>